<evidence type="ECO:0000313" key="3">
    <source>
        <dbReference type="EMBL" id="KAK0170415.1"/>
    </source>
</evidence>
<dbReference type="PANTHER" id="PTHR33444:SF7">
    <property type="entry name" value="TRANSMEMBRANE PROTEIN 272"/>
    <property type="match status" value="1"/>
</dbReference>
<organism evidence="3 4">
    <name type="scientific">Microctonus aethiopoides</name>
    <dbReference type="NCBI Taxonomy" id="144406"/>
    <lineage>
        <taxon>Eukaryota</taxon>
        <taxon>Metazoa</taxon>
        <taxon>Ecdysozoa</taxon>
        <taxon>Arthropoda</taxon>
        <taxon>Hexapoda</taxon>
        <taxon>Insecta</taxon>
        <taxon>Pterygota</taxon>
        <taxon>Neoptera</taxon>
        <taxon>Endopterygota</taxon>
        <taxon>Hymenoptera</taxon>
        <taxon>Apocrita</taxon>
        <taxon>Ichneumonoidea</taxon>
        <taxon>Braconidae</taxon>
        <taxon>Euphorinae</taxon>
        <taxon>Microctonus</taxon>
    </lineage>
</organism>
<evidence type="ECO:0000313" key="4">
    <source>
        <dbReference type="Proteomes" id="UP001168990"/>
    </source>
</evidence>
<dbReference type="EMBL" id="JAQQBS010000004">
    <property type="protein sequence ID" value="KAK0170415.1"/>
    <property type="molecule type" value="Genomic_DNA"/>
</dbReference>
<feature type="transmembrane region" description="Helical" evidence="2">
    <location>
        <begin position="444"/>
        <end position="465"/>
    </location>
</feature>
<feature type="transmembrane region" description="Helical" evidence="2">
    <location>
        <begin position="477"/>
        <end position="497"/>
    </location>
</feature>
<comment type="caution">
    <text evidence="3">The sequence shown here is derived from an EMBL/GenBank/DDBJ whole genome shotgun (WGS) entry which is preliminary data.</text>
</comment>
<feature type="compositionally biased region" description="Gly residues" evidence="1">
    <location>
        <begin position="344"/>
        <end position="356"/>
    </location>
</feature>
<dbReference type="Proteomes" id="UP001168990">
    <property type="component" value="Unassembled WGS sequence"/>
</dbReference>
<reference evidence="3" key="2">
    <citation type="submission" date="2023-03" db="EMBL/GenBank/DDBJ databases">
        <authorList>
            <person name="Inwood S.N."/>
            <person name="Skelly J.G."/>
            <person name="Guhlin J."/>
            <person name="Harrop T.W.R."/>
            <person name="Goldson S.G."/>
            <person name="Dearden P.K."/>
        </authorList>
    </citation>
    <scope>NUCLEOTIDE SEQUENCE</scope>
    <source>
        <strain evidence="3">Irish</strain>
        <tissue evidence="3">Whole body</tissue>
    </source>
</reference>
<reference evidence="3" key="1">
    <citation type="journal article" date="2023" name="bioRxiv">
        <title>Scaffold-level genome assemblies of two parasitoid biocontrol wasps reveal the parthenogenesis mechanism and an associated novel virus.</title>
        <authorList>
            <person name="Inwood S."/>
            <person name="Skelly J."/>
            <person name="Guhlin J."/>
            <person name="Harrop T."/>
            <person name="Goldson S."/>
            <person name="Dearden P."/>
        </authorList>
    </citation>
    <scope>NUCLEOTIDE SEQUENCE</scope>
    <source>
        <strain evidence="3">Irish</strain>
        <tissue evidence="3">Whole body</tissue>
    </source>
</reference>
<dbReference type="InterPro" id="IPR040350">
    <property type="entry name" value="TMEM272"/>
</dbReference>
<keyword evidence="2" id="KW-1133">Transmembrane helix</keyword>
<dbReference type="PANTHER" id="PTHR33444">
    <property type="entry name" value="SI:DKEY-19B23.12-RELATED"/>
    <property type="match status" value="1"/>
</dbReference>
<feature type="compositionally biased region" description="Basic and acidic residues" evidence="1">
    <location>
        <begin position="292"/>
        <end position="308"/>
    </location>
</feature>
<feature type="compositionally biased region" description="Polar residues" evidence="1">
    <location>
        <begin position="326"/>
        <end position="337"/>
    </location>
</feature>
<keyword evidence="4" id="KW-1185">Reference proteome</keyword>
<evidence type="ECO:0000256" key="1">
    <source>
        <dbReference type="SAM" id="MobiDB-lite"/>
    </source>
</evidence>
<feature type="region of interest" description="Disordered" evidence="1">
    <location>
        <begin position="130"/>
        <end position="356"/>
    </location>
</feature>
<evidence type="ECO:0000256" key="2">
    <source>
        <dbReference type="SAM" id="Phobius"/>
    </source>
</evidence>
<dbReference type="AlphaFoldDB" id="A0AA39FIW6"/>
<proteinExistence type="predicted"/>
<name>A0AA39FIW6_9HYME</name>
<feature type="compositionally biased region" description="Polar residues" evidence="1">
    <location>
        <begin position="197"/>
        <end position="210"/>
    </location>
</feature>
<feature type="transmembrane region" description="Helical" evidence="2">
    <location>
        <begin position="517"/>
        <end position="537"/>
    </location>
</feature>
<keyword evidence="2" id="KW-0812">Transmembrane</keyword>
<protein>
    <submittedName>
        <fullName evidence="3">Uncharacterized protein</fullName>
    </submittedName>
</protein>
<feature type="region of interest" description="Disordered" evidence="1">
    <location>
        <begin position="1"/>
        <end position="118"/>
    </location>
</feature>
<gene>
    <name evidence="3" type="ORF">PV328_010983</name>
</gene>
<keyword evidence="2" id="KW-0472">Membrane</keyword>
<accession>A0AA39FIW6</accession>
<sequence>MDRQRSPRGSVVPNIAFDVGDSIEEPIGRRILPDPELCGSQRGLLPDPNRSPRNSLVPDDYCRSPRGSLIPDSARSPRNSLIPDGSRSPRHSLVPDGSHSPRSPYGPDISFNRSPRNSIVPGSAAAGAIRNSLMPDNGNIRSSRHSLLPDGARSPRGSVANIDFDRSPRGSICPDMSRSPRGSIAPSIDSERIPRSSIPSDYHNSSSRSGIISEPNKSPRGSIAPDTNRSPRGSICPDISRSPRGSIVPHENSNRSPRGSIGLPEFDRNHRGSIGEQEVGISRSPRNSIGPEMDRSPRGSLGGHERRNNRGNSLTFQEPRRASADQGISTNRSTSPSHRYREGGNSGSVRSGGGYGAQTNLGYGTNAWADSRRASSSVSQFSGDESRRLCMRSVNSTEKGVSSSSGLGVATYGSLVFQLKDAHREANGTCDFVFRAMRVVSKTMIVTIGLACLSTMPIIMLIMGLQFIKDCPKEPQIPVYMIVGGTLGSVRMFWALYSQIRSRRLEIISVPSATPHISPMQLVSVALTCFLTGWFVLDQMAGVRGKNVRSRSLVRKTTLHLLRGSSWSRLRCNWYQHRNSIESGCL</sequence>